<dbReference type="FunFam" id="1.10.287.130:FF:000001">
    <property type="entry name" value="Two-component sensor histidine kinase"/>
    <property type="match status" value="1"/>
</dbReference>
<keyword evidence="8" id="KW-0812">Transmembrane</keyword>
<feature type="transmembrane region" description="Helical" evidence="8">
    <location>
        <begin position="231"/>
        <end position="254"/>
    </location>
</feature>
<dbReference type="EMBL" id="MGGW01000005">
    <property type="protein sequence ID" value="OGM55071.1"/>
    <property type="molecule type" value="Genomic_DNA"/>
</dbReference>
<dbReference type="SMART" id="SM00388">
    <property type="entry name" value="HisKA"/>
    <property type="match status" value="1"/>
</dbReference>
<dbReference type="SUPFAM" id="SSF47384">
    <property type="entry name" value="Homodimeric domain of signal transducing histidine kinase"/>
    <property type="match status" value="1"/>
</dbReference>
<proteinExistence type="predicted"/>
<dbReference type="CDD" id="cd00082">
    <property type="entry name" value="HisKA"/>
    <property type="match status" value="1"/>
</dbReference>
<dbReference type="Gene3D" id="1.10.287.130">
    <property type="match status" value="1"/>
</dbReference>
<evidence type="ECO:0000259" key="9">
    <source>
        <dbReference type="PROSITE" id="PS50109"/>
    </source>
</evidence>
<keyword evidence="8" id="KW-1133">Transmembrane helix</keyword>
<evidence type="ECO:0000256" key="8">
    <source>
        <dbReference type="SAM" id="Phobius"/>
    </source>
</evidence>
<evidence type="ECO:0000313" key="10">
    <source>
        <dbReference type="EMBL" id="OGM55071.1"/>
    </source>
</evidence>
<organism evidence="10 11">
    <name type="scientific">Candidatus Woesebacteria bacterium RIFCSPHIGHO2_12_FULL_41_24</name>
    <dbReference type="NCBI Taxonomy" id="1802510"/>
    <lineage>
        <taxon>Bacteria</taxon>
        <taxon>Candidatus Woeseibacteriota</taxon>
    </lineage>
</organism>
<dbReference type="AlphaFoldDB" id="A0A1F8ATQ6"/>
<dbReference type="InterPro" id="IPR036097">
    <property type="entry name" value="HisK_dim/P_sf"/>
</dbReference>
<evidence type="ECO:0000313" key="11">
    <source>
        <dbReference type="Proteomes" id="UP000178603"/>
    </source>
</evidence>
<dbReference type="FunFam" id="3.30.565.10:FF:000006">
    <property type="entry name" value="Sensor histidine kinase WalK"/>
    <property type="match status" value="1"/>
</dbReference>
<dbReference type="Proteomes" id="UP000178603">
    <property type="component" value="Unassembled WGS sequence"/>
</dbReference>
<evidence type="ECO:0000256" key="5">
    <source>
        <dbReference type="ARBA" id="ARBA00022777"/>
    </source>
</evidence>
<comment type="catalytic activity">
    <reaction evidence="1">
        <text>ATP + protein L-histidine = ADP + protein N-phospho-L-histidine.</text>
        <dbReference type="EC" id="2.7.13.3"/>
    </reaction>
</comment>
<dbReference type="EC" id="2.7.13.3" evidence="2"/>
<comment type="caution">
    <text evidence="10">The sequence shown here is derived from an EMBL/GenBank/DDBJ whole genome shotgun (WGS) entry which is preliminary data.</text>
</comment>
<feature type="transmembrane region" description="Helical" evidence="8">
    <location>
        <begin position="143"/>
        <end position="163"/>
    </location>
</feature>
<feature type="transmembrane region" description="Helical" evidence="8">
    <location>
        <begin position="6"/>
        <end position="27"/>
    </location>
</feature>
<dbReference type="SUPFAM" id="SSF55874">
    <property type="entry name" value="ATPase domain of HSP90 chaperone/DNA topoisomerase II/histidine kinase"/>
    <property type="match status" value="1"/>
</dbReference>
<dbReference type="PANTHER" id="PTHR43711:SF31">
    <property type="entry name" value="HISTIDINE KINASE"/>
    <property type="match status" value="1"/>
</dbReference>
<dbReference type="InterPro" id="IPR005467">
    <property type="entry name" value="His_kinase_dom"/>
</dbReference>
<dbReference type="InterPro" id="IPR004358">
    <property type="entry name" value="Sig_transdc_His_kin-like_C"/>
</dbReference>
<dbReference type="Gene3D" id="3.30.565.10">
    <property type="entry name" value="Histidine kinase-like ATPase, C-terminal domain"/>
    <property type="match status" value="1"/>
</dbReference>
<feature type="transmembrane region" description="Helical" evidence="8">
    <location>
        <begin position="204"/>
        <end position="224"/>
    </location>
</feature>
<dbReference type="PANTHER" id="PTHR43711">
    <property type="entry name" value="TWO-COMPONENT HISTIDINE KINASE"/>
    <property type="match status" value="1"/>
</dbReference>
<dbReference type="PRINTS" id="PR00344">
    <property type="entry name" value="BCTRLSENSOR"/>
</dbReference>
<keyword evidence="6" id="KW-0902">Two-component regulatory system</keyword>
<evidence type="ECO:0000256" key="1">
    <source>
        <dbReference type="ARBA" id="ARBA00000085"/>
    </source>
</evidence>
<keyword evidence="7 8" id="KW-0472">Membrane</keyword>
<evidence type="ECO:0000256" key="4">
    <source>
        <dbReference type="ARBA" id="ARBA00022679"/>
    </source>
</evidence>
<keyword evidence="5" id="KW-0418">Kinase</keyword>
<gene>
    <name evidence="10" type="ORF">A3E44_04085</name>
</gene>
<dbReference type="SMART" id="SM00387">
    <property type="entry name" value="HATPase_c"/>
    <property type="match status" value="1"/>
</dbReference>
<dbReference type="InterPro" id="IPR003661">
    <property type="entry name" value="HisK_dim/P_dom"/>
</dbReference>
<dbReference type="InterPro" id="IPR050736">
    <property type="entry name" value="Sensor_HK_Regulatory"/>
</dbReference>
<feature type="transmembrane region" description="Helical" evidence="8">
    <location>
        <begin position="68"/>
        <end position="91"/>
    </location>
</feature>
<feature type="transmembrane region" description="Helical" evidence="8">
    <location>
        <begin position="103"/>
        <end position="123"/>
    </location>
</feature>
<dbReference type="Pfam" id="PF00512">
    <property type="entry name" value="HisKA"/>
    <property type="match status" value="1"/>
</dbReference>
<reference evidence="10 11" key="1">
    <citation type="journal article" date="2016" name="Nat. Commun.">
        <title>Thousands of microbial genomes shed light on interconnected biogeochemical processes in an aquifer system.</title>
        <authorList>
            <person name="Anantharaman K."/>
            <person name="Brown C.T."/>
            <person name="Hug L.A."/>
            <person name="Sharon I."/>
            <person name="Castelle C.J."/>
            <person name="Probst A.J."/>
            <person name="Thomas B.C."/>
            <person name="Singh A."/>
            <person name="Wilkins M.J."/>
            <person name="Karaoz U."/>
            <person name="Brodie E.L."/>
            <person name="Williams K.H."/>
            <person name="Hubbard S.S."/>
            <person name="Banfield J.F."/>
        </authorList>
    </citation>
    <scope>NUCLEOTIDE SEQUENCE [LARGE SCALE GENOMIC DNA]</scope>
</reference>
<protein>
    <recommendedName>
        <fullName evidence="2">histidine kinase</fullName>
        <ecNumber evidence="2">2.7.13.3</ecNumber>
    </recommendedName>
</protein>
<dbReference type="PROSITE" id="PS50109">
    <property type="entry name" value="HIS_KIN"/>
    <property type="match status" value="1"/>
</dbReference>
<dbReference type="Pfam" id="PF02518">
    <property type="entry name" value="HATPase_c"/>
    <property type="match status" value="1"/>
</dbReference>
<evidence type="ECO:0000256" key="3">
    <source>
        <dbReference type="ARBA" id="ARBA00022553"/>
    </source>
</evidence>
<keyword evidence="4" id="KW-0808">Transferase</keyword>
<accession>A0A1F8ATQ6</accession>
<evidence type="ECO:0000256" key="2">
    <source>
        <dbReference type="ARBA" id="ARBA00012438"/>
    </source>
</evidence>
<keyword evidence="3" id="KW-0597">Phosphoprotein</keyword>
<dbReference type="GO" id="GO:0000155">
    <property type="term" value="F:phosphorelay sensor kinase activity"/>
    <property type="evidence" value="ECO:0007669"/>
    <property type="project" value="InterPro"/>
</dbReference>
<evidence type="ECO:0000256" key="7">
    <source>
        <dbReference type="ARBA" id="ARBA00023136"/>
    </source>
</evidence>
<sequence length="532" mass="59295">MQSLLSQLSLWILIMVGVMNLVLTVFVYKFNHKSATNRVFFLLGLAMTFWLAAMYFSLRTYTPQVNLWLIRFSIFFATALNGLFLMLSKTVPSETLALKGKKLGLLTLSTLGVMFLTLTNFIFSGVEVVNGIASPIPGKAIIIFPLYIVITTILIMITLWTRFRKAEGLLKRQLLMILTGITLMLGLIVVTIVIPVMVGRNSSFVPLFPVYTLIFTGMTGYTIIRHGLFSIKVIVAEALVVVLWTILFSRLFVLRDLSELILNGIILIVVSIIGNFLIKSVRNEVAQRELSEKLTKRLKELDAQKDEFISLAAHELRAPMTAIKGYLSMMLDGDAGKLSNTATEFLKEAVDGNDRLIRLVNNMLNVSRIEEGRMVYQMGMVDLKQVVKRVYNEFAVAARDKGLKYELATSEGLFNIVYVDQDRIYEVVANLISNAIKYTDIGLVKVKLSMASPHAIKLEVIDSGRGISTEEQKKLFGKFVRAESSAGKTLGTGLGLYISKLLIEKFGGRIGVVSSPGKGSNFWFVLPVKRSL</sequence>
<name>A0A1F8ATQ6_9BACT</name>
<dbReference type="InterPro" id="IPR036890">
    <property type="entry name" value="HATPase_C_sf"/>
</dbReference>
<feature type="domain" description="Histidine kinase" evidence="9">
    <location>
        <begin position="311"/>
        <end position="530"/>
    </location>
</feature>
<feature type="transmembrane region" description="Helical" evidence="8">
    <location>
        <begin position="39"/>
        <end position="56"/>
    </location>
</feature>
<feature type="transmembrane region" description="Helical" evidence="8">
    <location>
        <begin position="260"/>
        <end position="278"/>
    </location>
</feature>
<evidence type="ECO:0000256" key="6">
    <source>
        <dbReference type="ARBA" id="ARBA00023012"/>
    </source>
</evidence>
<feature type="transmembrane region" description="Helical" evidence="8">
    <location>
        <begin position="175"/>
        <end position="198"/>
    </location>
</feature>
<dbReference type="InterPro" id="IPR003594">
    <property type="entry name" value="HATPase_dom"/>
</dbReference>